<gene>
    <name evidence="2" type="primary">LOC106817335</name>
</gene>
<dbReference type="RefSeq" id="XP_014677481.1">
    <property type="nucleotide sequence ID" value="XM_014821995.1"/>
</dbReference>
<name>A0ABM1EZ60_PRICU</name>
<dbReference type="Proteomes" id="UP000695022">
    <property type="component" value="Unplaced"/>
</dbReference>
<dbReference type="SUPFAM" id="SSF57850">
    <property type="entry name" value="RING/U-box"/>
    <property type="match status" value="1"/>
</dbReference>
<organism evidence="1 2">
    <name type="scientific">Priapulus caudatus</name>
    <name type="common">Priapulid worm</name>
    <dbReference type="NCBI Taxonomy" id="37621"/>
    <lineage>
        <taxon>Eukaryota</taxon>
        <taxon>Metazoa</taxon>
        <taxon>Ecdysozoa</taxon>
        <taxon>Scalidophora</taxon>
        <taxon>Priapulida</taxon>
        <taxon>Priapulimorpha</taxon>
        <taxon>Priapulimorphida</taxon>
        <taxon>Priapulidae</taxon>
        <taxon>Priapulus</taxon>
    </lineage>
</organism>
<evidence type="ECO:0000313" key="2">
    <source>
        <dbReference type="RefSeq" id="XP_014677481.1"/>
    </source>
</evidence>
<protein>
    <submittedName>
        <fullName evidence="2">Uncharacterized protein LOC106817335</fullName>
    </submittedName>
</protein>
<keyword evidence="1" id="KW-1185">Reference proteome</keyword>
<sequence length="111" mass="12816">MCYVCGRAILGYEHFGAHCSLFDACWDEVAMVPQQPQEAIMIQIQLNEYPDAWRRLVTCMRCKQRCLRADDRNNHLRCWSCKVNQCLDCKTVIIGPVGAHFRPPSTCKQHS</sequence>
<dbReference type="GeneID" id="106817335"/>
<evidence type="ECO:0000313" key="1">
    <source>
        <dbReference type="Proteomes" id="UP000695022"/>
    </source>
</evidence>
<reference evidence="2" key="1">
    <citation type="submission" date="2025-08" db="UniProtKB">
        <authorList>
            <consortium name="RefSeq"/>
        </authorList>
    </citation>
    <scope>IDENTIFICATION</scope>
</reference>
<proteinExistence type="predicted"/>
<accession>A0ABM1EZ60</accession>